<accession>A0ABY6KBS9</accession>
<dbReference type="InterPro" id="IPR011701">
    <property type="entry name" value="MFS"/>
</dbReference>
<keyword evidence="1" id="KW-1133">Transmembrane helix</keyword>
<sequence length="398" mass="44500">MFCVYVPDTSYLVFPALILLSLGSVPLRIANMQIANYFPAQRSTIIALYSGGFSASASIFVFLKYGFDAGLTWEWLCAIMTILSLCILPVTLFLLPRWEISDLPVEPPASLSFRDGSSSEIAVISPSVFGSFTFLFDSPYKFPIIPNPKDEKGEVLNSKGDPWKAQLVGADTKKVPLMKTLLSPSFLLHQYWFGWMLVFTVIYAGTLNLWVARFTTDFTRGVWYTQLYGALQILCLAISPLAGYVMDRSLAEAAKEKDPLQRTLRSLRCGFGPMMATTLTEAGVQIAHFFNSESAVYVSIGFITVLRSLWVAVGTAYLRVRFPKEHFNRLLGVVSTVGAIMVLIQFPLFVWEARSPEDAFNVNIFETVLLGVSFLHPLLLLATPVQRYFLRLEGRNDI</sequence>
<reference evidence="2 3" key="1">
    <citation type="submission" date="2022-01" db="EMBL/GenBank/DDBJ databases">
        <title>A chromosomal length assembly of Cordylochernes scorpioides.</title>
        <authorList>
            <person name="Zeh D."/>
            <person name="Zeh J."/>
        </authorList>
    </citation>
    <scope>NUCLEOTIDE SEQUENCE [LARGE SCALE GENOMIC DNA]</scope>
    <source>
        <strain evidence="2">IN4F17</strain>
        <tissue evidence="2">Whole Body</tissue>
    </source>
</reference>
<evidence type="ECO:0008006" key="4">
    <source>
        <dbReference type="Google" id="ProtNLM"/>
    </source>
</evidence>
<dbReference type="InterPro" id="IPR027197">
    <property type="entry name" value="SLC43A3"/>
</dbReference>
<evidence type="ECO:0000313" key="2">
    <source>
        <dbReference type="EMBL" id="UYV66190.1"/>
    </source>
</evidence>
<feature type="transmembrane region" description="Helical" evidence="1">
    <location>
        <begin position="43"/>
        <end position="67"/>
    </location>
</feature>
<evidence type="ECO:0000256" key="1">
    <source>
        <dbReference type="SAM" id="Phobius"/>
    </source>
</evidence>
<feature type="transmembrane region" description="Helical" evidence="1">
    <location>
        <begin position="223"/>
        <end position="246"/>
    </location>
</feature>
<feature type="transmembrane region" description="Helical" evidence="1">
    <location>
        <begin position="73"/>
        <end position="95"/>
    </location>
</feature>
<organism evidence="2 3">
    <name type="scientific">Cordylochernes scorpioides</name>
    <dbReference type="NCBI Taxonomy" id="51811"/>
    <lineage>
        <taxon>Eukaryota</taxon>
        <taxon>Metazoa</taxon>
        <taxon>Ecdysozoa</taxon>
        <taxon>Arthropoda</taxon>
        <taxon>Chelicerata</taxon>
        <taxon>Arachnida</taxon>
        <taxon>Pseudoscorpiones</taxon>
        <taxon>Cheliferoidea</taxon>
        <taxon>Chernetidae</taxon>
        <taxon>Cordylochernes</taxon>
    </lineage>
</organism>
<dbReference type="SUPFAM" id="SSF103473">
    <property type="entry name" value="MFS general substrate transporter"/>
    <property type="match status" value="1"/>
</dbReference>
<feature type="transmembrane region" description="Helical" evidence="1">
    <location>
        <begin position="330"/>
        <end position="350"/>
    </location>
</feature>
<keyword evidence="1" id="KW-0472">Membrane</keyword>
<proteinExistence type="predicted"/>
<gene>
    <name evidence="2" type="ORF">LAZ67_4000659</name>
</gene>
<feature type="transmembrane region" description="Helical" evidence="1">
    <location>
        <begin position="12"/>
        <end position="31"/>
    </location>
</feature>
<feature type="transmembrane region" description="Helical" evidence="1">
    <location>
        <begin position="191"/>
        <end position="211"/>
    </location>
</feature>
<evidence type="ECO:0000313" key="3">
    <source>
        <dbReference type="Proteomes" id="UP001235939"/>
    </source>
</evidence>
<dbReference type="PANTHER" id="PTHR20765">
    <property type="entry name" value="SOLUTE CARRIER FAMILY 43 MEMBER 3-RELATED"/>
    <property type="match status" value="1"/>
</dbReference>
<dbReference type="PANTHER" id="PTHR20765:SF1">
    <property type="entry name" value="EQUILIBRATIVE NUCLEOBASE TRANSPORTER 1"/>
    <property type="match status" value="1"/>
</dbReference>
<feature type="transmembrane region" description="Helical" evidence="1">
    <location>
        <begin position="267"/>
        <end position="290"/>
    </location>
</feature>
<feature type="transmembrane region" description="Helical" evidence="1">
    <location>
        <begin position="362"/>
        <end position="382"/>
    </location>
</feature>
<keyword evidence="3" id="KW-1185">Reference proteome</keyword>
<keyword evidence="1" id="KW-0812">Transmembrane</keyword>
<dbReference type="Gene3D" id="1.20.1250.20">
    <property type="entry name" value="MFS general substrate transporter like domains"/>
    <property type="match status" value="1"/>
</dbReference>
<dbReference type="Proteomes" id="UP001235939">
    <property type="component" value="Chromosome 04"/>
</dbReference>
<protein>
    <recommendedName>
        <fullName evidence="4">Solute carrier family 43 member 3</fullName>
    </recommendedName>
</protein>
<name>A0ABY6KBS9_9ARAC</name>
<dbReference type="InterPro" id="IPR036259">
    <property type="entry name" value="MFS_trans_sf"/>
</dbReference>
<dbReference type="EMBL" id="CP092866">
    <property type="protein sequence ID" value="UYV66190.1"/>
    <property type="molecule type" value="Genomic_DNA"/>
</dbReference>
<feature type="transmembrane region" description="Helical" evidence="1">
    <location>
        <begin position="296"/>
        <end position="318"/>
    </location>
</feature>
<dbReference type="Pfam" id="PF07690">
    <property type="entry name" value="MFS_1"/>
    <property type="match status" value="1"/>
</dbReference>